<dbReference type="Gene3D" id="3.40.50.1000">
    <property type="entry name" value="HAD superfamily/HAD-like"/>
    <property type="match status" value="1"/>
</dbReference>
<keyword evidence="3" id="KW-1185">Reference proteome</keyword>
<dbReference type="EMBL" id="JBFXLU010000453">
    <property type="protein sequence ID" value="KAL2826187.1"/>
    <property type="molecule type" value="Genomic_DNA"/>
</dbReference>
<evidence type="ECO:0000313" key="3">
    <source>
        <dbReference type="Proteomes" id="UP001610446"/>
    </source>
</evidence>
<evidence type="ECO:0000256" key="1">
    <source>
        <dbReference type="ARBA" id="ARBA00022801"/>
    </source>
</evidence>
<comment type="caution">
    <text evidence="2">The sequence shown here is derived from an EMBL/GenBank/DDBJ whole genome shotgun (WGS) entry which is preliminary data.</text>
</comment>
<gene>
    <name evidence="2" type="ORF">BJY01DRAFT_241408</name>
</gene>
<dbReference type="PANTHER" id="PTHR43316">
    <property type="entry name" value="HYDROLASE, HALOACID DELAHOGENASE-RELATED"/>
    <property type="match status" value="1"/>
</dbReference>
<dbReference type="PANTHER" id="PTHR43316:SF9">
    <property type="entry name" value="ACID DEHALOGENASE, PUTATIVE (AFU_ORTHOLOGUE AFUA_6G14460)-RELATED"/>
    <property type="match status" value="1"/>
</dbReference>
<dbReference type="Gene3D" id="1.10.150.750">
    <property type="match status" value="1"/>
</dbReference>
<name>A0ABR4IF05_9EURO</name>
<dbReference type="InterPro" id="IPR036412">
    <property type="entry name" value="HAD-like_sf"/>
</dbReference>
<dbReference type="SUPFAM" id="SSF56784">
    <property type="entry name" value="HAD-like"/>
    <property type="match status" value="1"/>
</dbReference>
<proteinExistence type="predicted"/>
<evidence type="ECO:0000313" key="2">
    <source>
        <dbReference type="EMBL" id="KAL2826187.1"/>
    </source>
</evidence>
<protein>
    <recommendedName>
        <fullName evidence="4">HAD-like domain-containing protein</fullName>
    </recommendedName>
</protein>
<sequence>MLPMLELCYQILDAYNECERIQHTKTPEMKYADLVDTIYPQMAARLDLPEPTPEESAAFDQSSFKMSNAGSLGGFPFDLFITAEEVGSSKPDPRNFAYMLRVVYQNLSQYHAHHAAKNAGIRSSWIVRQGSIMGNLDEHVYDWRFDTLGDMANAFERGV</sequence>
<organism evidence="2 3">
    <name type="scientific">Aspergillus pseudoustus</name>
    <dbReference type="NCBI Taxonomy" id="1810923"/>
    <lineage>
        <taxon>Eukaryota</taxon>
        <taxon>Fungi</taxon>
        <taxon>Dikarya</taxon>
        <taxon>Ascomycota</taxon>
        <taxon>Pezizomycotina</taxon>
        <taxon>Eurotiomycetes</taxon>
        <taxon>Eurotiomycetidae</taxon>
        <taxon>Eurotiales</taxon>
        <taxon>Aspergillaceae</taxon>
        <taxon>Aspergillus</taxon>
        <taxon>Aspergillus subgen. Nidulantes</taxon>
    </lineage>
</organism>
<accession>A0ABR4IF05</accession>
<evidence type="ECO:0008006" key="4">
    <source>
        <dbReference type="Google" id="ProtNLM"/>
    </source>
</evidence>
<dbReference type="InterPro" id="IPR023214">
    <property type="entry name" value="HAD_sf"/>
</dbReference>
<keyword evidence="1" id="KW-0378">Hydrolase</keyword>
<dbReference type="Proteomes" id="UP001610446">
    <property type="component" value="Unassembled WGS sequence"/>
</dbReference>
<dbReference type="InterPro" id="IPR051540">
    <property type="entry name" value="S-2-haloacid_dehalogenase"/>
</dbReference>
<reference evidence="2 3" key="1">
    <citation type="submission" date="2024-07" db="EMBL/GenBank/DDBJ databases">
        <title>Section-level genome sequencing and comparative genomics of Aspergillus sections Usti and Cavernicolus.</title>
        <authorList>
            <consortium name="Lawrence Berkeley National Laboratory"/>
            <person name="Nybo J.L."/>
            <person name="Vesth T.C."/>
            <person name="Theobald S."/>
            <person name="Frisvad J.C."/>
            <person name="Larsen T.O."/>
            <person name="Kjaerboelling I."/>
            <person name="Rothschild-Mancinelli K."/>
            <person name="Lyhne E.K."/>
            <person name="Kogle M.E."/>
            <person name="Barry K."/>
            <person name="Clum A."/>
            <person name="Na H."/>
            <person name="Ledsgaard L."/>
            <person name="Lin J."/>
            <person name="Lipzen A."/>
            <person name="Kuo A."/>
            <person name="Riley R."/>
            <person name="Mondo S."/>
            <person name="Labutti K."/>
            <person name="Haridas S."/>
            <person name="Pangalinan J."/>
            <person name="Salamov A.A."/>
            <person name="Simmons B.A."/>
            <person name="Magnuson J.K."/>
            <person name="Chen J."/>
            <person name="Drula E."/>
            <person name="Henrissat B."/>
            <person name="Wiebenga A."/>
            <person name="Lubbers R.J."/>
            <person name="Gomes A.C."/>
            <person name="Makela M.R."/>
            <person name="Stajich J."/>
            <person name="Grigoriev I.V."/>
            <person name="Mortensen U.H."/>
            <person name="De Vries R.P."/>
            <person name="Baker S.E."/>
            <person name="Andersen M.R."/>
        </authorList>
    </citation>
    <scope>NUCLEOTIDE SEQUENCE [LARGE SCALE GENOMIC DNA]</scope>
    <source>
        <strain evidence="2 3">CBS 123904</strain>
    </source>
</reference>